<evidence type="ECO:0000313" key="1">
    <source>
        <dbReference type="EMBL" id="CRK95458.1"/>
    </source>
</evidence>
<evidence type="ECO:0000313" key="2">
    <source>
        <dbReference type="Proteomes" id="UP000183832"/>
    </source>
</evidence>
<proteinExistence type="predicted"/>
<name>A0A1J1I6T9_9DIPT</name>
<organism evidence="1 2">
    <name type="scientific">Clunio marinus</name>
    <dbReference type="NCBI Taxonomy" id="568069"/>
    <lineage>
        <taxon>Eukaryota</taxon>
        <taxon>Metazoa</taxon>
        <taxon>Ecdysozoa</taxon>
        <taxon>Arthropoda</taxon>
        <taxon>Hexapoda</taxon>
        <taxon>Insecta</taxon>
        <taxon>Pterygota</taxon>
        <taxon>Neoptera</taxon>
        <taxon>Endopterygota</taxon>
        <taxon>Diptera</taxon>
        <taxon>Nematocera</taxon>
        <taxon>Chironomoidea</taxon>
        <taxon>Chironomidae</taxon>
        <taxon>Clunio</taxon>
    </lineage>
</organism>
<protein>
    <submittedName>
        <fullName evidence="1">CLUMA_CG008927, isoform A</fullName>
    </submittedName>
</protein>
<sequence>MKKSNDKDKLILLFLLAKNDFQSSLSLSNDLFNKGLRFKLLHIRYPQSYEDILSVVDWI</sequence>
<accession>A0A1J1I6T9</accession>
<keyword evidence="2" id="KW-1185">Reference proteome</keyword>
<reference evidence="1 2" key="1">
    <citation type="submission" date="2015-04" db="EMBL/GenBank/DDBJ databases">
        <authorList>
            <person name="Syromyatnikov M.Y."/>
            <person name="Popov V.N."/>
        </authorList>
    </citation>
    <scope>NUCLEOTIDE SEQUENCE [LARGE SCALE GENOMIC DNA]</scope>
</reference>
<dbReference type="AlphaFoldDB" id="A0A1J1I6T9"/>
<dbReference type="EMBL" id="CVRI01000042">
    <property type="protein sequence ID" value="CRK95458.1"/>
    <property type="molecule type" value="Genomic_DNA"/>
</dbReference>
<dbReference type="Proteomes" id="UP000183832">
    <property type="component" value="Unassembled WGS sequence"/>
</dbReference>
<gene>
    <name evidence="1" type="ORF">CLUMA_CG008927</name>
</gene>